<evidence type="ECO:0000256" key="2">
    <source>
        <dbReference type="ARBA" id="ARBA00006485"/>
    </source>
</evidence>
<feature type="compositionally biased region" description="Basic residues" evidence="16">
    <location>
        <begin position="310"/>
        <end position="336"/>
    </location>
</feature>
<feature type="region of interest" description="Disordered" evidence="16">
    <location>
        <begin position="152"/>
        <end position="670"/>
    </location>
</feature>
<dbReference type="STRING" id="7167.A0A182FMR5"/>
<evidence type="ECO:0000313" key="18">
    <source>
        <dbReference type="EnsemblMetazoa" id="AALB007827-PA"/>
    </source>
</evidence>
<evidence type="ECO:0000313" key="19">
    <source>
        <dbReference type="Proteomes" id="UP000069272"/>
    </source>
</evidence>
<feature type="compositionally biased region" description="Basic and acidic residues" evidence="16">
    <location>
        <begin position="463"/>
        <end position="474"/>
    </location>
</feature>
<dbReference type="InterPro" id="IPR011009">
    <property type="entry name" value="Kinase-like_dom_sf"/>
</dbReference>
<sequence>MEQERQHDRDRVRLKQFKKRSRKTNKKSKRKRCTTSSDDDLSSASFGEESRDLESSERSVKAKRSDAFDDSSCEQGGKTTRVEYSDVSSDDFSAPEAGEIETDVTDTCGVASGFRNHGSSGSPGSDTVKNVIVNSCSIGKDITNTCSHDIQDTKKSSYDASFDKCSRATPPESDRRALGLGATVSSISGSSSRPKRKNSISSDTSMKKQQQRHHQRDNSHCQNSFKKGKILISEEENDEEKEGRNSGCTLPEASVSPELRDGVLLDVDEEEGEEDEEEENKMEYVRIRSSKEKDEIQDEGASGSAVISDRRRKKNKKDKKHKKSKRAKKRKKRLRNKSISSVETISESEDSLLESLTPPLKQSPVSGGGGSISYTPVHNDTSLTPVSPGTPPLIGAQYDSQHSRHTVNSPYAREVLTGHGQSPPVECDPTAVGGGAGGSIVNTSGSGRKLYISCSPRTPPVRGENRKSLYHDRGSLQQHVSSPIDLDSSSPSCSTLHRSKTKNSQHTSSRRRSHSDDRRHYSSRRTPSPNGHHKPYTPPPSKRRRDRSSPEKDLYRKDGSGTRSYIKRERAWDDRGRDETQKRNYLNSSPTSSRRSRRTPSPTVGQTRGGSRSRSSRRSGHYSPSPDRGSVVTCRSRYRSRSVRRSSPVLSSGRRFSSSRSRSPPLSSVKKYDLQDKITDTSFFAELIKDKHKRRKTLQEILETNEKREAPNAALALENENSVSNDCMVVGGSNNVLSGVSSGSVAFLSNGYQHSGITNLTDIPMPLTAASAGVACESVLHYNDQVEYGAIGSSETCRINVNECIKACIEDITNNHNGNANNAIAHDSRIPVITNNGTKTKFTKFPNDTLSINGPSFGNSSGSTGSVNTSSSANISKPKSLTKLPMPPGVNVADLVGVQTPSPVGPISPVAVMMNVMHIPTLTTTGAVPLSAQTYVNSDAPASLASGGVCGNAGGNGGAPTTKKGLLNLPMPPMVPGSEDLSGDEDIASPLHTELHRTDGSLTKHKTGTTIQQKSISHNYNNNNNTSLSNRSKGTGTMVAISGGKPPPPRPRILNRRHSRNMSAPMSASGGKDWGERCVEVFEMLEQIGEGTYGQVYKAKDQTTKELVALKKVRLEHEKEGFPITAVREIKILRQLNHTNIVNLREIVTDKQDALEFRKDKGSFYLVFEYMDHDLMGLLESGMVDFNEQNNASIMRQLLDGLNYCHKKNFLHRDIKCSNILMNNRGEVKLADFGLARLYNADNRERAYTNKVITLWYRPPELLLGEERYGPAIDVWSCGCILGELFLKKPLFQANQELAQLEMISRLCGTPTPAVWPNVIKLPFFNTLKSKKQYRRKLREDFVFMPTPALDLLDNMLVLDPERRITAEDALKSNWLKNVIPDQLTPPKLPTWQDCHELWSKKRRRQLREQQEAAQNLPPGKPSGGMAKMVCDGLISVAPATGGGCGATSVNLV</sequence>
<evidence type="ECO:0000256" key="16">
    <source>
        <dbReference type="SAM" id="MobiDB-lite"/>
    </source>
</evidence>
<evidence type="ECO:0000256" key="15">
    <source>
        <dbReference type="ARBA" id="ARBA00049280"/>
    </source>
</evidence>
<dbReference type="RefSeq" id="XP_035786352.1">
    <property type="nucleotide sequence ID" value="XM_035930459.1"/>
</dbReference>
<proteinExistence type="inferred from homology"/>
<dbReference type="VEuPathDB" id="VectorBase:AALB20_027142"/>
<dbReference type="VEuPathDB" id="VectorBase:AALB007827"/>
<keyword evidence="6" id="KW-0808">Transferase</keyword>
<comment type="catalytic activity">
    <reaction evidence="14">
        <text>L-seryl-[protein] + ATP = O-phospho-L-seryl-[protein] + ADP + H(+)</text>
        <dbReference type="Rhea" id="RHEA:17989"/>
        <dbReference type="Rhea" id="RHEA-COMP:9863"/>
        <dbReference type="Rhea" id="RHEA-COMP:11604"/>
        <dbReference type="ChEBI" id="CHEBI:15378"/>
        <dbReference type="ChEBI" id="CHEBI:29999"/>
        <dbReference type="ChEBI" id="CHEBI:30616"/>
        <dbReference type="ChEBI" id="CHEBI:83421"/>
        <dbReference type="ChEBI" id="CHEBI:456216"/>
        <dbReference type="EC" id="2.7.11.22"/>
    </reaction>
</comment>
<keyword evidence="7" id="KW-0547">Nucleotide-binding</keyword>
<dbReference type="InterPro" id="IPR008271">
    <property type="entry name" value="Ser/Thr_kinase_AS"/>
</dbReference>
<evidence type="ECO:0000256" key="10">
    <source>
        <dbReference type="ARBA" id="ARBA00023242"/>
    </source>
</evidence>
<dbReference type="PROSITE" id="PS50011">
    <property type="entry name" value="PROTEIN_KINASE_DOM"/>
    <property type="match status" value="1"/>
</dbReference>
<feature type="compositionally biased region" description="Low complexity" evidence="16">
    <location>
        <begin position="588"/>
        <end position="613"/>
    </location>
</feature>
<organism evidence="18 19">
    <name type="scientific">Anopheles albimanus</name>
    <name type="common">New world malaria mosquito</name>
    <dbReference type="NCBI Taxonomy" id="7167"/>
    <lineage>
        <taxon>Eukaryota</taxon>
        <taxon>Metazoa</taxon>
        <taxon>Ecdysozoa</taxon>
        <taxon>Arthropoda</taxon>
        <taxon>Hexapoda</taxon>
        <taxon>Insecta</taxon>
        <taxon>Pterygota</taxon>
        <taxon>Neoptera</taxon>
        <taxon>Endopterygota</taxon>
        <taxon>Diptera</taxon>
        <taxon>Nematocera</taxon>
        <taxon>Culicoidea</taxon>
        <taxon>Culicidae</taxon>
        <taxon>Anophelinae</taxon>
        <taxon>Anopheles</taxon>
    </lineage>
</organism>
<dbReference type="PROSITE" id="PS00107">
    <property type="entry name" value="PROTEIN_KINASE_ATP"/>
    <property type="match status" value="1"/>
</dbReference>
<dbReference type="GO" id="GO:0004693">
    <property type="term" value="F:cyclin-dependent protein serine/threonine kinase activity"/>
    <property type="evidence" value="ECO:0007669"/>
    <property type="project" value="UniProtKB-EC"/>
</dbReference>
<reference evidence="18" key="2">
    <citation type="submission" date="2022-08" db="UniProtKB">
        <authorList>
            <consortium name="EnsemblMetazoa"/>
        </authorList>
    </citation>
    <scope>IDENTIFICATION</scope>
    <source>
        <strain evidence="18">STECLA/ALBI9_A</strain>
    </source>
</reference>
<feature type="compositionally biased region" description="Basic and acidic residues" evidence="16">
    <location>
        <begin position="48"/>
        <end position="67"/>
    </location>
</feature>
<feature type="compositionally biased region" description="Acidic residues" evidence="16">
    <location>
        <begin position="266"/>
        <end position="280"/>
    </location>
</feature>
<dbReference type="EC" id="2.7.11.23" evidence="3"/>
<dbReference type="PANTHER" id="PTHR24056:SF546">
    <property type="entry name" value="CYCLIN-DEPENDENT KINASE 12"/>
    <property type="match status" value="1"/>
</dbReference>
<evidence type="ECO:0000256" key="5">
    <source>
        <dbReference type="ARBA" id="ARBA00022527"/>
    </source>
</evidence>
<accession>A0A182FMR5</accession>
<dbReference type="KEGG" id="aali:118463685"/>
<dbReference type="Gene3D" id="3.30.200.20">
    <property type="entry name" value="Phosphorylase Kinase, domain 1"/>
    <property type="match status" value="1"/>
</dbReference>
<dbReference type="RefSeq" id="XP_035786345.1">
    <property type="nucleotide sequence ID" value="XM_035930452.1"/>
</dbReference>
<dbReference type="RefSeq" id="XP_035786346.1">
    <property type="nucleotide sequence ID" value="XM_035930453.1"/>
</dbReference>
<dbReference type="Pfam" id="PF00069">
    <property type="entry name" value="Pkinase"/>
    <property type="match status" value="1"/>
</dbReference>
<feature type="compositionally biased region" description="Basic and acidic residues" evidence="16">
    <location>
        <begin position="152"/>
        <end position="177"/>
    </location>
</feature>
<dbReference type="InterPro" id="IPR050108">
    <property type="entry name" value="CDK"/>
</dbReference>
<dbReference type="RefSeq" id="XP_035786351.1">
    <property type="nucleotide sequence ID" value="XM_035930458.1"/>
</dbReference>
<dbReference type="GO" id="GO:0030332">
    <property type="term" value="F:cyclin binding"/>
    <property type="evidence" value="ECO:0007669"/>
    <property type="project" value="TreeGrafter"/>
</dbReference>
<comment type="catalytic activity">
    <reaction evidence="13">
        <text>L-threonyl-[protein] + ATP = O-phospho-L-threonyl-[protein] + ADP + H(+)</text>
        <dbReference type="Rhea" id="RHEA:46608"/>
        <dbReference type="Rhea" id="RHEA-COMP:11060"/>
        <dbReference type="Rhea" id="RHEA-COMP:11605"/>
        <dbReference type="ChEBI" id="CHEBI:15378"/>
        <dbReference type="ChEBI" id="CHEBI:30013"/>
        <dbReference type="ChEBI" id="CHEBI:30616"/>
        <dbReference type="ChEBI" id="CHEBI:61977"/>
        <dbReference type="ChEBI" id="CHEBI:456216"/>
        <dbReference type="EC" id="2.7.11.22"/>
    </reaction>
</comment>
<keyword evidence="8" id="KW-0418">Kinase</keyword>
<feature type="compositionally biased region" description="Low complexity" evidence="16">
    <location>
        <begin position="645"/>
        <end position="669"/>
    </location>
</feature>
<dbReference type="GO" id="GO:0005524">
    <property type="term" value="F:ATP binding"/>
    <property type="evidence" value="ECO:0007669"/>
    <property type="project" value="UniProtKB-UniRule"/>
</dbReference>
<evidence type="ECO:0000256" key="4">
    <source>
        <dbReference type="ARBA" id="ARBA00012425"/>
    </source>
</evidence>
<feature type="compositionally biased region" description="Basic and acidic residues" evidence="16">
    <location>
        <begin position="1"/>
        <end position="13"/>
    </location>
</feature>
<comment type="similarity">
    <text evidence="2">Belongs to the protein kinase superfamily. CMGC Ser/Thr protein kinase family. CDC2/CDKX subfamily.</text>
</comment>
<comment type="catalytic activity">
    <reaction evidence="15">
        <text>[DNA-directed RNA polymerase] + ATP = phospho-[DNA-directed RNA polymerase] + ADP + H(+)</text>
        <dbReference type="Rhea" id="RHEA:10216"/>
        <dbReference type="Rhea" id="RHEA-COMP:11321"/>
        <dbReference type="Rhea" id="RHEA-COMP:11322"/>
        <dbReference type="ChEBI" id="CHEBI:15378"/>
        <dbReference type="ChEBI" id="CHEBI:30616"/>
        <dbReference type="ChEBI" id="CHEBI:43176"/>
        <dbReference type="ChEBI" id="CHEBI:68546"/>
        <dbReference type="ChEBI" id="CHEBI:456216"/>
        <dbReference type="EC" id="2.7.11.23"/>
    </reaction>
</comment>
<keyword evidence="10" id="KW-0539">Nucleus</keyword>
<feature type="region of interest" description="Disordered" evidence="16">
    <location>
        <begin position="1"/>
        <end position="102"/>
    </location>
</feature>
<evidence type="ECO:0000256" key="8">
    <source>
        <dbReference type="ARBA" id="ARBA00022777"/>
    </source>
</evidence>
<dbReference type="OrthoDB" id="28397at2759"/>
<feature type="region of interest" description="Disordered" evidence="16">
    <location>
        <begin position="1001"/>
        <end position="1071"/>
    </location>
</feature>
<feature type="compositionally biased region" description="Basic residues" evidence="16">
    <location>
        <begin position="14"/>
        <end position="33"/>
    </location>
</feature>
<dbReference type="InterPro" id="IPR017441">
    <property type="entry name" value="Protein_kinase_ATP_BS"/>
</dbReference>
<comment type="subcellular location">
    <subcellularLocation>
        <location evidence="1">Nucleus</location>
    </subcellularLocation>
</comment>
<dbReference type="Proteomes" id="UP000069272">
    <property type="component" value="Chromosome 3R"/>
</dbReference>
<feature type="compositionally biased region" description="Low complexity" evidence="16">
    <location>
        <begin position="853"/>
        <end position="874"/>
    </location>
</feature>
<reference evidence="18 19" key="1">
    <citation type="journal article" date="2017" name="G3 (Bethesda)">
        <title>The Physical Genome Mapping of Anopheles albimanus Corrected Scaffold Misassemblies and Identified Interarm Rearrangements in Genus Anopheles.</title>
        <authorList>
            <person name="Artemov G.N."/>
            <person name="Peery A.N."/>
            <person name="Jiang X."/>
            <person name="Tu Z."/>
            <person name="Stegniy V.N."/>
            <person name="Sharakhova M.V."/>
            <person name="Sharakhov I.V."/>
        </authorList>
    </citation>
    <scope>NUCLEOTIDE SEQUENCE [LARGE SCALE GENOMIC DNA]</scope>
    <source>
        <strain evidence="18 19">ALBI9_A</strain>
    </source>
</reference>
<dbReference type="PROSITE" id="PS00108">
    <property type="entry name" value="PROTEIN_KINASE_ST"/>
    <property type="match status" value="1"/>
</dbReference>
<dbReference type="GeneID" id="118463685"/>
<dbReference type="FunFam" id="1.10.510.10:FF:000102">
    <property type="entry name" value="cyclin-dependent kinase 12 isoform X1"/>
    <property type="match status" value="1"/>
</dbReference>
<keyword evidence="19" id="KW-1185">Reference proteome</keyword>
<evidence type="ECO:0000256" key="1">
    <source>
        <dbReference type="ARBA" id="ARBA00004123"/>
    </source>
</evidence>
<name>A0A182FMR5_ANOAL</name>
<dbReference type="CTD" id="51755"/>
<evidence type="ECO:0000256" key="13">
    <source>
        <dbReference type="ARBA" id="ARBA00047811"/>
    </source>
</evidence>
<feature type="compositionally biased region" description="Polar residues" evidence="16">
    <location>
        <begin position="199"/>
        <end position="208"/>
    </location>
</feature>
<evidence type="ECO:0000256" key="7">
    <source>
        <dbReference type="ARBA" id="ARBA00022741"/>
    </source>
</evidence>
<dbReference type="GO" id="GO:0008353">
    <property type="term" value="F:RNA polymerase II CTD heptapeptide repeat kinase activity"/>
    <property type="evidence" value="ECO:0007669"/>
    <property type="project" value="UniProtKB-EC"/>
</dbReference>
<dbReference type="PANTHER" id="PTHR24056">
    <property type="entry name" value="CELL DIVISION PROTEIN KINASE"/>
    <property type="match status" value="1"/>
</dbReference>
<dbReference type="Gene3D" id="1.10.510.10">
    <property type="entry name" value="Transferase(Phosphotransferase) domain 1"/>
    <property type="match status" value="1"/>
</dbReference>
<feature type="compositionally biased region" description="Polar residues" evidence="16">
    <location>
        <begin position="372"/>
        <end position="387"/>
    </location>
</feature>
<keyword evidence="5" id="KW-0723">Serine/threonine-protein kinase</keyword>
<feature type="region of interest" description="Disordered" evidence="16">
    <location>
        <begin position="853"/>
        <end position="882"/>
    </location>
</feature>
<feature type="domain" description="Protein kinase" evidence="17">
    <location>
        <begin position="1082"/>
        <end position="1376"/>
    </location>
</feature>
<dbReference type="RefSeq" id="XP_035786348.1">
    <property type="nucleotide sequence ID" value="XM_035930455.1"/>
</dbReference>
<evidence type="ECO:0000256" key="3">
    <source>
        <dbReference type="ARBA" id="ARBA00012409"/>
    </source>
</evidence>
<evidence type="ECO:0000259" key="17">
    <source>
        <dbReference type="PROSITE" id="PS50011"/>
    </source>
</evidence>
<dbReference type="GO" id="GO:0008024">
    <property type="term" value="C:cyclin/CDK positive transcription elongation factor complex"/>
    <property type="evidence" value="ECO:0007669"/>
    <property type="project" value="TreeGrafter"/>
</dbReference>
<dbReference type="SMART" id="SM00220">
    <property type="entry name" value="S_TKc"/>
    <property type="match status" value="1"/>
</dbReference>
<feature type="compositionally biased region" description="Basic residues" evidence="16">
    <location>
        <begin position="531"/>
        <end position="546"/>
    </location>
</feature>
<protein>
    <recommendedName>
        <fullName evidence="11">Cyclin-dependent kinase 12</fullName>
        <ecNumber evidence="4">2.7.11.22</ecNumber>
        <ecNumber evidence="3">2.7.11.23</ecNumber>
    </recommendedName>
    <alternativeName>
        <fullName evidence="12">Cell division protein kinase 12</fullName>
    </alternativeName>
</protein>
<dbReference type="EC" id="2.7.11.22" evidence="4"/>
<evidence type="ECO:0000256" key="6">
    <source>
        <dbReference type="ARBA" id="ARBA00022679"/>
    </source>
</evidence>
<evidence type="ECO:0000256" key="12">
    <source>
        <dbReference type="ARBA" id="ARBA00041920"/>
    </source>
</evidence>
<dbReference type="CDD" id="cd07864">
    <property type="entry name" value="STKc_CDK12"/>
    <property type="match status" value="1"/>
</dbReference>
<feature type="compositionally biased region" description="Basic and acidic residues" evidence="16">
    <location>
        <begin position="547"/>
        <end position="582"/>
    </location>
</feature>
<dbReference type="EnsemblMetazoa" id="AALB007827-RA">
    <property type="protein sequence ID" value="AALB007827-PA"/>
    <property type="gene ID" value="AALB007827"/>
</dbReference>
<feature type="compositionally biased region" description="Basic and acidic residues" evidence="16">
    <location>
        <begin position="281"/>
        <end position="294"/>
    </location>
</feature>
<dbReference type="GO" id="GO:0032968">
    <property type="term" value="P:positive regulation of transcription elongation by RNA polymerase II"/>
    <property type="evidence" value="ECO:0007669"/>
    <property type="project" value="TreeGrafter"/>
</dbReference>
<dbReference type="FunFam" id="3.30.200.20:FF:000074">
    <property type="entry name" value="cyclin-dependent kinase 12 isoform X2"/>
    <property type="match status" value="1"/>
</dbReference>
<evidence type="ECO:0000256" key="9">
    <source>
        <dbReference type="ARBA" id="ARBA00022840"/>
    </source>
</evidence>
<keyword evidence="9" id="KW-0067">ATP-binding</keyword>
<evidence type="ECO:0000256" key="14">
    <source>
        <dbReference type="ARBA" id="ARBA00048367"/>
    </source>
</evidence>
<feature type="compositionally biased region" description="Basic residues" evidence="16">
    <location>
        <begin position="497"/>
        <end position="513"/>
    </location>
</feature>
<dbReference type="RefSeq" id="XP_035786349.1">
    <property type="nucleotide sequence ID" value="XM_035930456.1"/>
</dbReference>
<evidence type="ECO:0000256" key="11">
    <source>
        <dbReference type="ARBA" id="ARBA00040213"/>
    </source>
</evidence>
<dbReference type="RefSeq" id="XP_035786347.1">
    <property type="nucleotide sequence ID" value="XM_035930454.1"/>
</dbReference>
<dbReference type="InterPro" id="IPR000719">
    <property type="entry name" value="Prot_kinase_dom"/>
</dbReference>
<feature type="compositionally biased region" description="Low complexity" evidence="16">
    <location>
        <begin position="481"/>
        <end position="494"/>
    </location>
</feature>
<feature type="compositionally biased region" description="Low complexity" evidence="16">
    <location>
        <begin position="1015"/>
        <end position="1032"/>
    </location>
</feature>
<dbReference type="SUPFAM" id="SSF56112">
    <property type="entry name" value="Protein kinase-like (PK-like)"/>
    <property type="match status" value="1"/>
</dbReference>